<dbReference type="InterPro" id="IPR029044">
    <property type="entry name" value="Nucleotide-diphossugar_trans"/>
</dbReference>
<keyword evidence="2" id="KW-1185">Reference proteome</keyword>
<comment type="caution">
    <text evidence="1">The sequence shown here is derived from an EMBL/GenBank/DDBJ whole genome shotgun (WGS) entry which is preliminary data.</text>
</comment>
<evidence type="ECO:0000313" key="1">
    <source>
        <dbReference type="EMBL" id="GLS19131.1"/>
    </source>
</evidence>
<reference evidence="2" key="1">
    <citation type="journal article" date="2019" name="Int. J. Syst. Evol. Microbiol.">
        <title>The Global Catalogue of Microorganisms (GCM) 10K type strain sequencing project: providing services to taxonomists for standard genome sequencing and annotation.</title>
        <authorList>
            <consortium name="The Broad Institute Genomics Platform"/>
            <consortium name="The Broad Institute Genome Sequencing Center for Infectious Disease"/>
            <person name="Wu L."/>
            <person name="Ma J."/>
        </authorList>
    </citation>
    <scope>NUCLEOTIDE SEQUENCE [LARGE SCALE GENOMIC DNA]</scope>
    <source>
        <strain evidence="2">NBRC 101365</strain>
    </source>
</reference>
<name>A0ABQ6CLL5_9HYPH</name>
<dbReference type="RefSeq" id="WP_284312005.1">
    <property type="nucleotide sequence ID" value="NZ_BSPC01000018.1"/>
</dbReference>
<organism evidence="1 2">
    <name type="scientific">Labrys miyagiensis</name>
    <dbReference type="NCBI Taxonomy" id="346912"/>
    <lineage>
        <taxon>Bacteria</taxon>
        <taxon>Pseudomonadati</taxon>
        <taxon>Pseudomonadota</taxon>
        <taxon>Alphaproteobacteria</taxon>
        <taxon>Hyphomicrobiales</taxon>
        <taxon>Xanthobacteraceae</taxon>
        <taxon>Labrys</taxon>
    </lineage>
</organism>
<accession>A0ABQ6CLL5</accession>
<protein>
    <recommendedName>
        <fullName evidence="3">DUF707 domain-containing protein</fullName>
    </recommendedName>
</protein>
<sequence length="303" mass="34215">MNDVSAGPSIRKGKEYLLVSRMGRKSLHARWLAPASARNFDVFLSCYDPNVPAVTGEGIRFEYRKGKKVEGYSGFLSEHASLLRNYKYICFFDEDVDVDAEAISGAFAMCSKYNLKIAQPALTWDSHFTFAALLRQPGFDLRYVNYIEMMCPFFRQDILERIAPLYSLGFESGIDLIWCNLVGESPEDFAVIDRFPVRHTEPVGGNKAANGFVGKRIYEDDIYAILKMFKLPWLRTVPFSGVEQSGGRTASRLHLFLAAILLLGAVSLQRPFMYRLRAVLVYLRHLMLGPASNIKVSLPSSRP</sequence>
<proteinExistence type="predicted"/>
<evidence type="ECO:0000313" key="2">
    <source>
        <dbReference type="Proteomes" id="UP001156882"/>
    </source>
</evidence>
<dbReference type="Proteomes" id="UP001156882">
    <property type="component" value="Unassembled WGS sequence"/>
</dbReference>
<dbReference type="EMBL" id="BSPC01000018">
    <property type="protein sequence ID" value="GLS19131.1"/>
    <property type="molecule type" value="Genomic_DNA"/>
</dbReference>
<evidence type="ECO:0008006" key="3">
    <source>
        <dbReference type="Google" id="ProtNLM"/>
    </source>
</evidence>
<dbReference type="SUPFAM" id="SSF53448">
    <property type="entry name" value="Nucleotide-diphospho-sugar transferases"/>
    <property type="match status" value="1"/>
</dbReference>
<gene>
    <name evidence="1" type="ORF">GCM10007874_21480</name>
</gene>